<dbReference type="EMBL" id="JAXAFO010000012">
    <property type="protein sequence ID" value="MDX6849489.1"/>
    <property type="molecule type" value="Genomic_DNA"/>
</dbReference>
<evidence type="ECO:0000256" key="3">
    <source>
        <dbReference type="ARBA" id="ARBA00022475"/>
    </source>
</evidence>
<dbReference type="Pfam" id="PF02534">
    <property type="entry name" value="T4SS-DNA_transf"/>
    <property type="match status" value="1"/>
</dbReference>
<sequence length="433" mass="46754">MSDSNSAEIMLGWARPAQQVIGFHAAQGIADADAVCASSGHLMTIAATGSGKGVSSVIPTLLSYSGTAVVIDPKGENYAVTHKAREAMGHTVVLYDPFALTGAESCGFNPMSVLDPGSANLLDEARSLALNLFGDTSTTADPFWDRAAIRLLTTLIVQVVYEEAPACRNLKQVLTLLALPLEQLRMRIQQFIGTAPGRDFAHCLMHLDVAEKTASCIVEVARTGVGYLQSPSVLRSLDVTGFDLTALRQGQPLTLYLVVPPHKLQSHSGLLRSVLGSLCSLIVQRKASPALETLFILDEAAQLGQMPQLETAITLLRGYGVRVWTFWQDVAQLKATYPGSWPTLVNNCKVLQMFGFSNAVSVRQAEELTGFSGSLLTLNADEQLVQIAGKPAYLCRRVNYLLDAPYQGRYSPNPFYTGHTQNNEIDALEGDLL</sequence>
<dbReference type="Gene3D" id="3.40.50.300">
    <property type="entry name" value="P-loop containing nucleotide triphosphate hydrolases"/>
    <property type="match status" value="1"/>
</dbReference>
<name>A0ABU4S2M6_9GAMM</name>
<accession>A0ABU4S2M6</accession>
<evidence type="ECO:0000313" key="8">
    <source>
        <dbReference type="Proteomes" id="UP001273505"/>
    </source>
</evidence>
<evidence type="ECO:0000256" key="1">
    <source>
        <dbReference type="ARBA" id="ARBA00004651"/>
    </source>
</evidence>
<dbReference type="RefSeq" id="WP_302722814.1">
    <property type="nucleotide sequence ID" value="NZ_JAULRU010000570.1"/>
</dbReference>
<keyword evidence="6" id="KW-0472">Membrane</keyword>
<gene>
    <name evidence="7" type="ORF">SCD92_08965</name>
</gene>
<keyword evidence="4" id="KW-0812">Transmembrane</keyword>
<comment type="caution">
    <text evidence="7">The sequence shown here is derived from an EMBL/GenBank/DDBJ whole genome shotgun (WGS) entry which is preliminary data.</text>
</comment>
<evidence type="ECO:0000256" key="2">
    <source>
        <dbReference type="ARBA" id="ARBA00008806"/>
    </source>
</evidence>
<dbReference type="InterPro" id="IPR003688">
    <property type="entry name" value="TraG/VirD4"/>
</dbReference>
<dbReference type="PANTHER" id="PTHR37937:SF1">
    <property type="entry name" value="CONJUGATIVE TRANSFER: DNA TRANSPORT"/>
    <property type="match status" value="1"/>
</dbReference>
<dbReference type="SUPFAM" id="SSF52540">
    <property type="entry name" value="P-loop containing nucleoside triphosphate hydrolases"/>
    <property type="match status" value="1"/>
</dbReference>
<comment type="similarity">
    <text evidence="2">Belongs to the VirD4/TraG family.</text>
</comment>
<evidence type="ECO:0000256" key="4">
    <source>
        <dbReference type="ARBA" id="ARBA00022692"/>
    </source>
</evidence>
<keyword evidence="3" id="KW-1003">Cell membrane</keyword>
<dbReference type="PANTHER" id="PTHR37937">
    <property type="entry name" value="CONJUGATIVE TRANSFER: DNA TRANSPORT"/>
    <property type="match status" value="1"/>
</dbReference>
<evidence type="ECO:0000313" key="7">
    <source>
        <dbReference type="EMBL" id="MDX6849489.1"/>
    </source>
</evidence>
<dbReference type="InterPro" id="IPR027417">
    <property type="entry name" value="P-loop_NTPase"/>
</dbReference>
<evidence type="ECO:0000256" key="5">
    <source>
        <dbReference type="ARBA" id="ARBA00022989"/>
    </source>
</evidence>
<reference evidence="7 8" key="1">
    <citation type="submission" date="2023-11" db="EMBL/GenBank/DDBJ databases">
        <title>Gilvimarinus fulvus sp. nov., isolated from the surface of Kelp.</title>
        <authorList>
            <person name="Sun Y.Y."/>
            <person name="Gong Y."/>
            <person name="Du Z.J."/>
        </authorList>
    </citation>
    <scope>NUCLEOTIDE SEQUENCE [LARGE SCALE GENOMIC DNA]</scope>
    <source>
        <strain evidence="7 8">SDUM040013</strain>
    </source>
</reference>
<dbReference type="Proteomes" id="UP001273505">
    <property type="component" value="Unassembled WGS sequence"/>
</dbReference>
<organism evidence="7 8">
    <name type="scientific">Gilvimarinus gilvus</name>
    <dbReference type="NCBI Taxonomy" id="3058038"/>
    <lineage>
        <taxon>Bacteria</taxon>
        <taxon>Pseudomonadati</taxon>
        <taxon>Pseudomonadota</taxon>
        <taxon>Gammaproteobacteria</taxon>
        <taxon>Cellvibrionales</taxon>
        <taxon>Cellvibrionaceae</taxon>
        <taxon>Gilvimarinus</taxon>
    </lineage>
</organism>
<dbReference type="InterPro" id="IPR051539">
    <property type="entry name" value="T4SS-coupling_protein"/>
</dbReference>
<proteinExistence type="inferred from homology"/>
<keyword evidence="5" id="KW-1133">Transmembrane helix</keyword>
<evidence type="ECO:0000256" key="6">
    <source>
        <dbReference type="ARBA" id="ARBA00023136"/>
    </source>
</evidence>
<keyword evidence="8" id="KW-1185">Reference proteome</keyword>
<dbReference type="CDD" id="cd01127">
    <property type="entry name" value="TrwB_TraG_TraD_VirD4"/>
    <property type="match status" value="2"/>
</dbReference>
<comment type="subcellular location">
    <subcellularLocation>
        <location evidence="1">Cell membrane</location>
        <topology evidence="1">Multi-pass membrane protein</topology>
    </subcellularLocation>
</comment>
<protein>
    <submittedName>
        <fullName evidence="7">Type IV secretory system conjugative DNA transfer family protein</fullName>
    </submittedName>
</protein>